<dbReference type="EMBL" id="MN740491">
    <property type="protein sequence ID" value="QHU29629.1"/>
    <property type="molecule type" value="Genomic_DNA"/>
</dbReference>
<feature type="transmembrane region" description="Helical" evidence="1">
    <location>
        <begin position="7"/>
        <end position="22"/>
    </location>
</feature>
<accession>A0A6C0LFB7</accession>
<evidence type="ECO:0000256" key="1">
    <source>
        <dbReference type="SAM" id="Phobius"/>
    </source>
</evidence>
<organism evidence="2">
    <name type="scientific">viral metagenome</name>
    <dbReference type="NCBI Taxonomy" id="1070528"/>
    <lineage>
        <taxon>unclassified sequences</taxon>
        <taxon>metagenomes</taxon>
        <taxon>organismal metagenomes</taxon>
    </lineage>
</organism>
<feature type="transmembrane region" description="Helical" evidence="1">
    <location>
        <begin position="28"/>
        <end position="45"/>
    </location>
</feature>
<protein>
    <submittedName>
        <fullName evidence="2">Uncharacterized protein</fullName>
    </submittedName>
</protein>
<keyword evidence="1" id="KW-0472">Membrane</keyword>
<reference evidence="2" key="1">
    <citation type="journal article" date="2020" name="Nature">
        <title>Giant virus diversity and host interactions through global metagenomics.</title>
        <authorList>
            <person name="Schulz F."/>
            <person name="Roux S."/>
            <person name="Paez-Espino D."/>
            <person name="Jungbluth S."/>
            <person name="Walsh D.A."/>
            <person name="Denef V.J."/>
            <person name="McMahon K.D."/>
            <person name="Konstantinidis K.T."/>
            <person name="Eloe-Fadrosh E.A."/>
            <person name="Kyrpides N.C."/>
            <person name="Woyke T."/>
        </authorList>
    </citation>
    <scope>NUCLEOTIDE SEQUENCE</scope>
    <source>
        <strain evidence="2">GVMAG-M-3300027804-48</strain>
    </source>
</reference>
<name>A0A6C0LFB7_9ZZZZ</name>
<proteinExistence type="predicted"/>
<dbReference type="AlphaFoldDB" id="A0A6C0LFB7"/>
<keyword evidence="1" id="KW-0812">Transmembrane</keyword>
<evidence type="ECO:0000313" key="2">
    <source>
        <dbReference type="EMBL" id="QHU29629.1"/>
    </source>
</evidence>
<keyword evidence="1" id="KW-1133">Transmembrane helix</keyword>
<sequence length="162" mass="19195">MISRIKTNWLFISLPIISTAIFQTYETFAFSSVFIPLYIIGSFSLKKLETYSINQKELNKIKLISYINDNIENTEIILPKLKELKSYYNNYNIELKIKTDLSNDYSNRQHLKMLNNIKQNYKQSNSIIKSELNKNDEIIANYRNYIDKLINIEPEVRVIINQ</sequence>